<dbReference type="PANTHER" id="PTHR43479:SF11">
    <property type="entry name" value="ACREF_ENVCD OPERON REPRESSOR-RELATED"/>
    <property type="match status" value="1"/>
</dbReference>
<dbReference type="InterPro" id="IPR023772">
    <property type="entry name" value="DNA-bd_HTH_TetR-type_CS"/>
</dbReference>
<evidence type="ECO:0000313" key="5">
    <source>
        <dbReference type="Proteomes" id="UP000609849"/>
    </source>
</evidence>
<dbReference type="PANTHER" id="PTHR43479">
    <property type="entry name" value="ACREF/ENVCD OPERON REPRESSOR-RELATED"/>
    <property type="match status" value="1"/>
</dbReference>
<dbReference type="PROSITE" id="PS01081">
    <property type="entry name" value="HTH_TETR_1"/>
    <property type="match status" value="1"/>
</dbReference>
<dbReference type="EMBL" id="JACRWE010000001">
    <property type="protein sequence ID" value="MBC5995724.1"/>
    <property type="molecule type" value="Genomic_DNA"/>
</dbReference>
<dbReference type="PRINTS" id="PR00455">
    <property type="entry name" value="HTHTETR"/>
</dbReference>
<evidence type="ECO:0000313" key="4">
    <source>
        <dbReference type="EMBL" id="MBC5995724.1"/>
    </source>
</evidence>
<dbReference type="SUPFAM" id="SSF46689">
    <property type="entry name" value="Homeodomain-like"/>
    <property type="match status" value="1"/>
</dbReference>
<proteinExistence type="predicted"/>
<reference evidence="4 5" key="1">
    <citation type="submission" date="2020-08" db="EMBL/GenBank/DDBJ databases">
        <authorList>
            <person name="Liu C."/>
            <person name="Sun Q."/>
        </authorList>
    </citation>
    <scope>NUCLEOTIDE SEQUENCE [LARGE SCALE GENOMIC DNA]</scope>
    <source>
        <strain evidence="4 5">NSJ-18</strain>
    </source>
</reference>
<evidence type="ECO:0000256" key="1">
    <source>
        <dbReference type="ARBA" id="ARBA00023125"/>
    </source>
</evidence>
<evidence type="ECO:0000259" key="3">
    <source>
        <dbReference type="PROSITE" id="PS50977"/>
    </source>
</evidence>
<evidence type="ECO:0000256" key="2">
    <source>
        <dbReference type="PROSITE-ProRule" id="PRU00335"/>
    </source>
</evidence>
<name>A0ABR7JLB5_9FIRM</name>
<sequence>MDLRSLAEIEDIGDIKKRIIAKSSKLFITQGYNKTTIRRIAEESGLGRGHLYYYFKKKENILLQIYKSFLEKIYKYIIDNHTLGSSTLVSYAVSQYLYTNIIVNSDALFRIYIEASKVDIIRKEYVDILIDLFDEKVKESEYDFSERDIYLSVTIGCAGESELLNRYYEKSIDLTLEEIIKSIITTRLLLLNIDSDSINKIIDETMEIVNKIDIKDIKTIEEISTFFS</sequence>
<organism evidence="4 5">
    <name type="scientific">Romboutsia faecis</name>
    <dbReference type="NCBI Taxonomy" id="2764597"/>
    <lineage>
        <taxon>Bacteria</taxon>
        <taxon>Bacillati</taxon>
        <taxon>Bacillota</taxon>
        <taxon>Clostridia</taxon>
        <taxon>Peptostreptococcales</taxon>
        <taxon>Peptostreptococcaceae</taxon>
        <taxon>Romboutsia</taxon>
    </lineage>
</organism>
<dbReference type="PROSITE" id="PS50977">
    <property type="entry name" value="HTH_TETR_2"/>
    <property type="match status" value="1"/>
</dbReference>
<dbReference type="Proteomes" id="UP000609849">
    <property type="component" value="Unassembled WGS sequence"/>
</dbReference>
<feature type="DNA-binding region" description="H-T-H motif" evidence="2">
    <location>
        <begin position="36"/>
        <end position="55"/>
    </location>
</feature>
<keyword evidence="5" id="KW-1185">Reference proteome</keyword>
<comment type="caution">
    <text evidence="4">The sequence shown here is derived from an EMBL/GenBank/DDBJ whole genome shotgun (WGS) entry which is preliminary data.</text>
</comment>
<protein>
    <submittedName>
        <fullName evidence="4">TetR/AcrR family transcriptional regulator</fullName>
    </submittedName>
</protein>
<dbReference type="RefSeq" id="WP_153925779.1">
    <property type="nucleotide sequence ID" value="NZ_JACRWE010000001.1"/>
</dbReference>
<dbReference type="InterPro" id="IPR009057">
    <property type="entry name" value="Homeodomain-like_sf"/>
</dbReference>
<dbReference type="Gene3D" id="1.10.357.10">
    <property type="entry name" value="Tetracycline Repressor, domain 2"/>
    <property type="match status" value="1"/>
</dbReference>
<feature type="domain" description="HTH tetR-type" evidence="3">
    <location>
        <begin position="13"/>
        <end position="73"/>
    </location>
</feature>
<gene>
    <name evidence="4" type="ORF">H8923_03025</name>
</gene>
<dbReference type="InterPro" id="IPR001647">
    <property type="entry name" value="HTH_TetR"/>
</dbReference>
<dbReference type="Pfam" id="PF00440">
    <property type="entry name" value="TetR_N"/>
    <property type="match status" value="1"/>
</dbReference>
<keyword evidence="1 2" id="KW-0238">DNA-binding</keyword>
<dbReference type="InterPro" id="IPR050624">
    <property type="entry name" value="HTH-type_Tx_Regulator"/>
</dbReference>
<accession>A0ABR7JLB5</accession>